<evidence type="ECO:0000256" key="1">
    <source>
        <dbReference type="ARBA" id="ARBA00022617"/>
    </source>
</evidence>
<comment type="caution">
    <text evidence="6">The sequence shown here is derived from an EMBL/GenBank/DDBJ whole genome shotgun (WGS) entry which is preliminary data.</text>
</comment>
<evidence type="ECO:0000259" key="5">
    <source>
        <dbReference type="PROSITE" id="PS51007"/>
    </source>
</evidence>
<dbReference type="Pfam" id="PF13442">
    <property type="entry name" value="Cytochrome_CBB3"/>
    <property type="match status" value="1"/>
</dbReference>
<dbReference type="GO" id="GO:0009055">
    <property type="term" value="F:electron transfer activity"/>
    <property type="evidence" value="ECO:0007669"/>
    <property type="project" value="InterPro"/>
</dbReference>
<dbReference type="InterPro" id="IPR009056">
    <property type="entry name" value="Cyt_c-like_dom"/>
</dbReference>
<dbReference type="STRING" id="153721.MYP_2896"/>
<reference evidence="6 7" key="1">
    <citation type="submission" date="2014-09" db="EMBL/GenBank/DDBJ databases">
        <title>Sporocytophaga myxococcoides PG-01 genome sequencing.</title>
        <authorList>
            <person name="Liu L."/>
            <person name="Gao P.J."/>
            <person name="Chen G.J."/>
            <person name="Wang L.S."/>
        </authorList>
    </citation>
    <scope>NUCLEOTIDE SEQUENCE [LARGE SCALE GENOMIC DNA]</scope>
    <source>
        <strain evidence="6 7">PG-01</strain>
    </source>
</reference>
<organism evidence="6 7">
    <name type="scientific">Sporocytophaga myxococcoides</name>
    <dbReference type="NCBI Taxonomy" id="153721"/>
    <lineage>
        <taxon>Bacteria</taxon>
        <taxon>Pseudomonadati</taxon>
        <taxon>Bacteroidota</taxon>
        <taxon>Cytophagia</taxon>
        <taxon>Cytophagales</taxon>
        <taxon>Cytophagaceae</taxon>
        <taxon>Sporocytophaga</taxon>
    </lineage>
</organism>
<keyword evidence="2 4" id="KW-0479">Metal-binding</keyword>
<protein>
    <recommendedName>
        <fullName evidence="5">Cytochrome c domain-containing protein</fullName>
    </recommendedName>
</protein>
<feature type="domain" description="Cytochrome c" evidence="5">
    <location>
        <begin position="34"/>
        <end position="112"/>
    </location>
</feature>
<dbReference type="InterPro" id="IPR036909">
    <property type="entry name" value="Cyt_c-like_dom_sf"/>
</dbReference>
<accession>A0A098LGS4</accession>
<dbReference type="GO" id="GO:0046872">
    <property type="term" value="F:metal ion binding"/>
    <property type="evidence" value="ECO:0007669"/>
    <property type="project" value="UniProtKB-KW"/>
</dbReference>
<keyword evidence="3 4" id="KW-0408">Iron</keyword>
<sequence>MKKLTLLFLLSISLYSCKDKEEDSPSPDSVCNTSNVTYSNTVKSIISNNCIVCHGGAPMNLGDIATLQGVANSGLLYKVITHAEGVPAMPKGKAKLSDCDIAKIKAWIDAGAQNN</sequence>
<evidence type="ECO:0000256" key="3">
    <source>
        <dbReference type="ARBA" id="ARBA00023004"/>
    </source>
</evidence>
<name>A0A098LGS4_9BACT</name>
<dbReference type="GO" id="GO:0020037">
    <property type="term" value="F:heme binding"/>
    <property type="evidence" value="ECO:0007669"/>
    <property type="project" value="InterPro"/>
</dbReference>
<dbReference type="PROSITE" id="PS51257">
    <property type="entry name" value="PROKAR_LIPOPROTEIN"/>
    <property type="match status" value="1"/>
</dbReference>
<dbReference type="Proteomes" id="UP000030185">
    <property type="component" value="Unassembled WGS sequence"/>
</dbReference>
<keyword evidence="1 4" id="KW-0349">Heme</keyword>
<dbReference type="AlphaFoldDB" id="A0A098LGS4"/>
<evidence type="ECO:0000256" key="2">
    <source>
        <dbReference type="ARBA" id="ARBA00022723"/>
    </source>
</evidence>
<keyword evidence="7" id="KW-1185">Reference proteome</keyword>
<dbReference type="OrthoDB" id="1524066at2"/>
<dbReference type="eggNOG" id="COG2010">
    <property type="taxonomic scope" value="Bacteria"/>
</dbReference>
<dbReference type="EMBL" id="BBLT01000005">
    <property type="protein sequence ID" value="GAL85667.1"/>
    <property type="molecule type" value="Genomic_DNA"/>
</dbReference>
<proteinExistence type="predicted"/>
<dbReference type="RefSeq" id="WP_045464461.1">
    <property type="nucleotide sequence ID" value="NZ_BBLT01000005.1"/>
</dbReference>
<dbReference type="SUPFAM" id="SSF46626">
    <property type="entry name" value="Cytochrome c"/>
    <property type="match status" value="1"/>
</dbReference>
<evidence type="ECO:0000313" key="6">
    <source>
        <dbReference type="EMBL" id="GAL85667.1"/>
    </source>
</evidence>
<dbReference type="PROSITE" id="PS51007">
    <property type="entry name" value="CYTC"/>
    <property type="match status" value="1"/>
</dbReference>
<evidence type="ECO:0000256" key="4">
    <source>
        <dbReference type="PROSITE-ProRule" id="PRU00433"/>
    </source>
</evidence>
<gene>
    <name evidence="6" type="ORF">MYP_2896</name>
</gene>
<dbReference type="Gene3D" id="1.10.760.10">
    <property type="entry name" value="Cytochrome c-like domain"/>
    <property type="match status" value="1"/>
</dbReference>
<evidence type="ECO:0000313" key="7">
    <source>
        <dbReference type="Proteomes" id="UP000030185"/>
    </source>
</evidence>